<organism evidence="7 8">
    <name type="scientific">Thiohalocapsa marina</name>
    <dbReference type="NCBI Taxonomy" id="424902"/>
    <lineage>
        <taxon>Bacteria</taxon>
        <taxon>Pseudomonadati</taxon>
        <taxon>Pseudomonadota</taxon>
        <taxon>Gammaproteobacteria</taxon>
        <taxon>Chromatiales</taxon>
        <taxon>Chromatiaceae</taxon>
        <taxon>Thiohalocapsa</taxon>
    </lineage>
</organism>
<keyword evidence="7" id="KW-0687">Ribonucleoprotein</keyword>
<evidence type="ECO:0000256" key="1">
    <source>
        <dbReference type="ARBA" id="ARBA00022603"/>
    </source>
</evidence>
<dbReference type="NCBIfam" id="TIGR00536">
    <property type="entry name" value="hemK_fam"/>
    <property type="match status" value="1"/>
</dbReference>
<keyword evidence="7" id="KW-0689">Ribosomal protein</keyword>
<dbReference type="Proteomes" id="UP000322981">
    <property type="component" value="Unassembled WGS sequence"/>
</dbReference>
<evidence type="ECO:0000313" key="8">
    <source>
        <dbReference type="Proteomes" id="UP000322981"/>
    </source>
</evidence>
<dbReference type="OrthoDB" id="9800643at2"/>
<dbReference type="InterPro" id="IPR002052">
    <property type="entry name" value="DNA_methylase_N6_adenine_CS"/>
</dbReference>
<keyword evidence="2 4" id="KW-0808">Transferase</keyword>
<dbReference type="InterPro" id="IPR017127">
    <property type="entry name" value="Ribosome_uL3_MTase"/>
</dbReference>
<dbReference type="AlphaFoldDB" id="A0A5M8FJF9"/>
<sequence>MPADTDALTTIQDLIRWGASRFNEARLHFGHGTDNAFDEAAWLVGHVLHLPVERLADYGACRITDTERDQVLALLQRRLSERRPAAYLTGRSWFAGLEIEVDDNVMIPRSPLAELIRQGFAPWMEPEAISRVLDLCTGSGCIGLAVAAHLPDADVDLADISPAALRMAARNRALNALEERVRLIESDLFAAIGESMGETAYDVIVSNPPYVGSAEMDTLPEEYRHEPSLAFAAGERGLDLVLRILRDAPDYLTDDGILLVEVGNTEAVLMREFPDVPFTWIEFEHGGEGVFLLRRDQLLEFHPRFAEAVAGL</sequence>
<dbReference type="PIRSF" id="PIRSF037167">
    <property type="entry name" value="Mtase_YfcB_prd"/>
    <property type="match status" value="1"/>
</dbReference>
<dbReference type="GO" id="GO:0003676">
    <property type="term" value="F:nucleic acid binding"/>
    <property type="evidence" value="ECO:0007669"/>
    <property type="project" value="InterPro"/>
</dbReference>
<dbReference type="EC" id="2.1.1.298" evidence="4"/>
<dbReference type="GO" id="GO:0032259">
    <property type="term" value="P:methylation"/>
    <property type="evidence" value="ECO:0007669"/>
    <property type="project" value="UniProtKB-KW"/>
</dbReference>
<dbReference type="Pfam" id="PF17827">
    <property type="entry name" value="PrmC_N"/>
    <property type="match status" value="1"/>
</dbReference>
<dbReference type="PANTHER" id="PTHR47806:SF1">
    <property type="entry name" value="RIBOSOMAL PROTEIN UL3 GLUTAMINE METHYLTRANSFERASE"/>
    <property type="match status" value="1"/>
</dbReference>
<feature type="domain" description="Release factor glutamine methyltransferase N-terminal" evidence="6">
    <location>
        <begin position="13"/>
        <end position="90"/>
    </location>
</feature>
<dbReference type="Gene3D" id="1.10.8.10">
    <property type="entry name" value="DNA helicase RuvA subunit, C-terminal domain"/>
    <property type="match status" value="1"/>
</dbReference>
<dbReference type="HAMAP" id="MF_02125">
    <property type="entry name" value="L3_methyltr_PrmB"/>
    <property type="match status" value="1"/>
</dbReference>
<dbReference type="GO" id="GO:0005829">
    <property type="term" value="C:cytosol"/>
    <property type="evidence" value="ECO:0007669"/>
    <property type="project" value="TreeGrafter"/>
</dbReference>
<dbReference type="SUPFAM" id="SSF53335">
    <property type="entry name" value="S-adenosyl-L-methionine-dependent methyltransferases"/>
    <property type="match status" value="1"/>
</dbReference>
<evidence type="ECO:0000259" key="6">
    <source>
        <dbReference type="Pfam" id="PF17827"/>
    </source>
</evidence>
<proteinExistence type="inferred from homology"/>
<dbReference type="InterPro" id="IPR029063">
    <property type="entry name" value="SAM-dependent_MTases_sf"/>
</dbReference>
<dbReference type="Gene3D" id="3.40.50.150">
    <property type="entry name" value="Vaccinia Virus protein VP39"/>
    <property type="match status" value="1"/>
</dbReference>
<dbReference type="InterPro" id="IPR040758">
    <property type="entry name" value="PrmC_N"/>
</dbReference>
<evidence type="ECO:0000259" key="5">
    <source>
        <dbReference type="Pfam" id="PF05175"/>
    </source>
</evidence>
<dbReference type="NCBIfam" id="TIGR03533">
    <property type="entry name" value="L3_gln_methyl"/>
    <property type="match status" value="1"/>
</dbReference>
<dbReference type="EMBL" id="VWXX01000034">
    <property type="protein sequence ID" value="KAA6183321.1"/>
    <property type="molecule type" value="Genomic_DNA"/>
</dbReference>
<evidence type="ECO:0000313" key="7">
    <source>
        <dbReference type="EMBL" id="KAA6183321.1"/>
    </source>
</evidence>
<dbReference type="CDD" id="cd02440">
    <property type="entry name" value="AdoMet_MTases"/>
    <property type="match status" value="1"/>
</dbReference>
<comment type="similarity">
    <text evidence="4">Belongs to the protein N5-glutamine methyltransferase family. PrmB subfamily.</text>
</comment>
<dbReference type="GO" id="GO:0005840">
    <property type="term" value="C:ribosome"/>
    <property type="evidence" value="ECO:0007669"/>
    <property type="project" value="UniProtKB-KW"/>
</dbReference>
<dbReference type="InterPro" id="IPR004556">
    <property type="entry name" value="HemK-like"/>
</dbReference>
<keyword evidence="8" id="KW-1185">Reference proteome</keyword>
<feature type="domain" description="Methyltransferase small" evidence="5">
    <location>
        <begin position="127"/>
        <end position="214"/>
    </location>
</feature>
<keyword evidence="3 4" id="KW-0949">S-adenosyl-L-methionine</keyword>
<dbReference type="Pfam" id="PF05175">
    <property type="entry name" value="MTS"/>
    <property type="match status" value="1"/>
</dbReference>
<evidence type="ECO:0000256" key="2">
    <source>
        <dbReference type="ARBA" id="ARBA00022679"/>
    </source>
</evidence>
<gene>
    <name evidence="4 7" type="primary">prmB</name>
    <name evidence="7" type="ORF">F2Q65_16070</name>
</gene>
<evidence type="ECO:0000256" key="3">
    <source>
        <dbReference type="ARBA" id="ARBA00022691"/>
    </source>
</evidence>
<name>A0A5M8FJF9_9GAMM</name>
<dbReference type="PROSITE" id="PS00092">
    <property type="entry name" value="N6_MTASE"/>
    <property type="match status" value="1"/>
</dbReference>
<dbReference type="GO" id="GO:0036009">
    <property type="term" value="F:protein-glutamine N-methyltransferase activity"/>
    <property type="evidence" value="ECO:0007669"/>
    <property type="project" value="UniProtKB-UniRule"/>
</dbReference>
<dbReference type="PANTHER" id="PTHR47806">
    <property type="entry name" value="50S RIBOSOMAL PROTEIN L3 GLUTAMINE METHYLTRANSFERASE"/>
    <property type="match status" value="1"/>
</dbReference>
<keyword evidence="1 4" id="KW-0489">Methyltransferase</keyword>
<dbReference type="InterPro" id="IPR007848">
    <property type="entry name" value="Small_mtfrase_dom"/>
</dbReference>
<protein>
    <recommendedName>
        <fullName evidence="4">Ribosomal protein uL3 glutamine methyltransferase</fullName>
        <shortName evidence="4">uL3 MTase</shortName>
        <ecNumber evidence="4">2.1.1.298</ecNumber>
    </recommendedName>
    <alternativeName>
        <fullName evidence="4">N5-glutamine methyltransferase PrmB</fullName>
    </alternativeName>
</protein>
<accession>A0A5M8FJF9</accession>
<dbReference type="RefSeq" id="WP_150094429.1">
    <property type="nucleotide sequence ID" value="NZ_JBFUOH010000119.1"/>
</dbReference>
<comment type="caution">
    <text evidence="7">The sequence shown here is derived from an EMBL/GenBank/DDBJ whole genome shotgun (WGS) entry which is preliminary data.</text>
</comment>
<evidence type="ECO:0000256" key="4">
    <source>
        <dbReference type="HAMAP-Rule" id="MF_02125"/>
    </source>
</evidence>
<comment type="catalytic activity">
    <reaction evidence="4">
        <text>L-glutaminyl-[ribosomal protein uL3] + S-adenosyl-L-methionine = N(5)-methyl-L-glutaminyl-[ribosomal protein uL3] + S-adenosyl-L-homocysteine + H(+)</text>
        <dbReference type="Rhea" id="RHEA:45020"/>
        <dbReference type="Rhea" id="RHEA-COMP:11063"/>
        <dbReference type="Rhea" id="RHEA-COMP:11064"/>
        <dbReference type="ChEBI" id="CHEBI:15378"/>
        <dbReference type="ChEBI" id="CHEBI:30011"/>
        <dbReference type="ChEBI" id="CHEBI:57856"/>
        <dbReference type="ChEBI" id="CHEBI:59789"/>
        <dbReference type="ChEBI" id="CHEBI:61891"/>
        <dbReference type="EC" id="2.1.1.298"/>
    </reaction>
</comment>
<comment type="function">
    <text evidence="4">Methylates ribosomal protein uL3 on a specific glutamine residue.</text>
</comment>
<reference evidence="7 8" key="1">
    <citation type="submission" date="2019-09" db="EMBL/GenBank/DDBJ databases">
        <title>Whole-genome sequence of the purple sulfur bacterium Thiohalocapsa marina DSM 19078.</title>
        <authorList>
            <person name="Kyndt J.A."/>
            <person name="Meyer T.E."/>
        </authorList>
    </citation>
    <scope>NUCLEOTIDE SEQUENCE [LARGE SCALE GENOMIC DNA]</scope>
    <source>
        <strain evidence="7 8">DSM 19078</strain>
    </source>
</reference>